<reference evidence="8" key="1">
    <citation type="submission" date="2023-08" db="EMBL/GenBank/DDBJ databases">
        <title>Rhodospirillaceae gen. nov., a novel taxon isolated from the Yangtze River Yuezi River estuary sludge.</title>
        <authorList>
            <person name="Ruan L."/>
        </authorList>
    </citation>
    <scope>NUCLEOTIDE SEQUENCE [LARGE SCALE GENOMIC DNA]</scope>
    <source>
        <strain evidence="8">R-7</strain>
    </source>
</reference>
<feature type="domain" description="HTH crp-type" evidence="6">
    <location>
        <begin position="166"/>
        <end position="238"/>
    </location>
</feature>
<dbReference type="InterPro" id="IPR018490">
    <property type="entry name" value="cNMP-bd_dom_sf"/>
</dbReference>
<keyword evidence="2" id="KW-0238">DNA-binding</keyword>
<dbReference type="Gene3D" id="1.10.10.10">
    <property type="entry name" value="Winged helix-like DNA-binding domain superfamily/Winged helix DNA-binding domain"/>
    <property type="match status" value="1"/>
</dbReference>
<protein>
    <submittedName>
        <fullName evidence="7">Helix-turn-helix domain-containing protein</fullName>
    </submittedName>
</protein>
<sequence>MQATFHNYSGLDVSLEQPPTAEDRRRLRRLPLFAGADDATVQDLLARTPINVVQRHQLAVREGAIPSSVMAVLSGRLALSTQIAGEQPVVIGIVGREELIMPGAAIVASPYPLSGRAIEETRIAVVPLADLWAAAERDRGFAMDLARLASGEWQALLAMLKDYRLRSAPQRFAAYLVRLAKEAGLGETGPVEIELADDRKTLASLLGMTPENLSRTIAQFRERGVLVTGRMVKITDVAALGAFAGV</sequence>
<evidence type="ECO:0000256" key="2">
    <source>
        <dbReference type="ARBA" id="ARBA00023125"/>
    </source>
</evidence>
<evidence type="ECO:0000256" key="4">
    <source>
        <dbReference type="SAM" id="MobiDB-lite"/>
    </source>
</evidence>
<evidence type="ECO:0000259" key="5">
    <source>
        <dbReference type="PROSITE" id="PS50042"/>
    </source>
</evidence>
<evidence type="ECO:0000256" key="3">
    <source>
        <dbReference type="ARBA" id="ARBA00023163"/>
    </source>
</evidence>
<evidence type="ECO:0000313" key="8">
    <source>
        <dbReference type="Proteomes" id="UP001230156"/>
    </source>
</evidence>
<dbReference type="PROSITE" id="PS51063">
    <property type="entry name" value="HTH_CRP_2"/>
    <property type="match status" value="1"/>
</dbReference>
<dbReference type="InterPro" id="IPR012318">
    <property type="entry name" value="HTH_CRP"/>
</dbReference>
<dbReference type="Proteomes" id="UP001230156">
    <property type="component" value="Unassembled WGS sequence"/>
</dbReference>
<dbReference type="PANTHER" id="PTHR24567">
    <property type="entry name" value="CRP FAMILY TRANSCRIPTIONAL REGULATORY PROTEIN"/>
    <property type="match status" value="1"/>
</dbReference>
<dbReference type="InterPro" id="IPR000595">
    <property type="entry name" value="cNMP-bd_dom"/>
</dbReference>
<dbReference type="Pfam" id="PF13545">
    <property type="entry name" value="HTH_Crp_2"/>
    <property type="match status" value="1"/>
</dbReference>
<dbReference type="SMART" id="SM00419">
    <property type="entry name" value="HTH_CRP"/>
    <property type="match status" value="1"/>
</dbReference>
<dbReference type="InterPro" id="IPR036388">
    <property type="entry name" value="WH-like_DNA-bd_sf"/>
</dbReference>
<evidence type="ECO:0000313" key="7">
    <source>
        <dbReference type="EMBL" id="MDQ7249226.1"/>
    </source>
</evidence>
<evidence type="ECO:0000259" key="6">
    <source>
        <dbReference type="PROSITE" id="PS51063"/>
    </source>
</evidence>
<dbReference type="Pfam" id="PF00027">
    <property type="entry name" value="cNMP_binding"/>
    <property type="match status" value="1"/>
</dbReference>
<dbReference type="InterPro" id="IPR014710">
    <property type="entry name" value="RmlC-like_jellyroll"/>
</dbReference>
<dbReference type="SUPFAM" id="SSF51206">
    <property type="entry name" value="cAMP-binding domain-like"/>
    <property type="match status" value="1"/>
</dbReference>
<dbReference type="PROSITE" id="PS50042">
    <property type="entry name" value="CNMP_BINDING_3"/>
    <property type="match status" value="1"/>
</dbReference>
<comment type="caution">
    <text evidence="7">The sequence shown here is derived from an EMBL/GenBank/DDBJ whole genome shotgun (WGS) entry which is preliminary data.</text>
</comment>
<gene>
    <name evidence="7" type="ORF">Q8A70_16175</name>
</gene>
<dbReference type="EMBL" id="JAUYVI010000005">
    <property type="protein sequence ID" value="MDQ7249226.1"/>
    <property type="molecule type" value="Genomic_DNA"/>
</dbReference>
<dbReference type="SUPFAM" id="SSF46785">
    <property type="entry name" value="Winged helix' DNA-binding domain"/>
    <property type="match status" value="1"/>
</dbReference>
<keyword evidence="8" id="KW-1185">Reference proteome</keyword>
<dbReference type="InterPro" id="IPR050397">
    <property type="entry name" value="Env_Response_Regulators"/>
</dbReference>
<dbReference type="CDD" id="cd00038">
    <property type="entry name" value="CAP_ED"/>
    <property type="match status" value="1"/>
</dbReference>
<organism evidence="7 8">
    <name type="scientific">Dongia sedimenti</name>
    <dbReference type="NCBI Taxonomy" id="3064282"/>
    <lineage>
        <taxon>Bacteria</taxon>
        <taxon>Pseudomonadati</taxon>
        <taxon>Pseudomonadota</taxon>
        <taxon>Alphaproteobacteria</taxon>
        <taxon>Rhodospirillales</taxon>
        <taxon>Dongiaceae</taxon>
        <taxon>Dongia</taxon>
    </lineage>
</organism>
<feature type="domain" description="Cyclic nucleotide-binding" evidence="5">
    <location>
        <begin position="32"/>
        <end position="126"/>
    </location>
</feature>
<dbReference type="RefSeq" id="WP_379958041.1">
    <property type="nucleotide sequence ID" value="NZ_JAUYVI010000005.1"/>
</dbReference>
<evidence type="ECO:0000256" key="1">
    <source>
        <dbReference type="ARBA" id="ARBA00023015"/>
    </source>
</evidence>
<accession>A0ABU0YNC3</accession>
<dbReference type="Gene3D" id="2.60.120.10">
    <property type="entry name" value="Jelly Rolls"/>
    <property type="match status" value="1"/>
</dbReference>
<keyword evidence="3" id="KW-0804">Transcription</keyword>
<dbReference type="InterPro" id="IPR036390">
    <property type="entry name" value="WH_DNA-bd_sf"/>
</dbReference>
<keyword evidence="1" id="KW-0805">Transcription regulation</keyword>
<proteinExistence type="predicted"/>
<name>A0ABU0YNC3_9PROT</name>
<dbReference type="PANTHER" id="PTHR24567:SF74">
    <property type="entry name" value="HTH-TYPE TRANSCRIPTIONAL REGULATOR ARCR"/>
    <property type="match status" value="1"/>
</dbReference>
<feature type="region of interest" description="Disordered" evidence="4">
    <location>
        <begin position="1"/>
        <end position="20"/>
    </location>
</feature>